<evidence type="ECO:0000313" key="2">
    <source>
        <dbReference type="Proteomes" id="UP000317881"/>
    </source>
</evidence>
<reference evidence="1 2" key="1">
    <citation type="submission" date="2019-06" db="EMBL/GenBank/DDBJ databases">
        <title>Whole genome shotgun sequence of Streptomyces spinoverrucosus NBRC 14228.</title>
        <authorList>
            <person name="Hosoyama A."/>
            <person name="Uohara A."/>
            <person name="Ohji S."/>
            <person name="Ichikawa N."/>
        </authorList>
    </citation>
    <scope>NUCLEOTIDE SEQUENCE [LARGE SCALE GENOMIC DNA]</scope>
    <source>
        <strain evidence="1 2">NBRC 14228</strain>
    </source>
</reference>
<name>A0A4Y3VXW4_9ACTN</name>
<evidence type="ECO:0000313" key="1">
    <source>
        <dbReference type="EMBL" id="GEC10510.1"/>
    </source>
</evidence>
<proteinExistence type="predicted"/>
<dbReference type="AlphaFoldDB" id="A0A4Y3VXW4"/>
<organism evidence="1 2">
    <name type="scientific">Streptomyces spinoverrucosus</name>
    <dbReference type="NCBI Taxonomy" id="284043"/>
    <lineage>
        <taxon>Bacteria</taxon>
        <taxon>Bacillati</taxon>
        <taxon>Actinomycetota</taxon>
        <taxon>Actinomycetes</taxon>
        <taxon>Kitasatosporales</taxon>
        <taxon>Streptomycetaceae</taxon>
        <taxon>Streptomyces</taxon>
    </lineage>
</organism>
<dbReference type="RefSeq" id="WP_229864829.1">
    <property type="nucleotide sequence ID" value="NZ_BJND01000116.1"/>
</dbReference>
<sequence>MSVMPWLRWRVHSVQAGTGLLPGLEPLPVRGGLGAVDVVIGGEAGQGARQVGERGAGQDGEVPGRVVIEVEFGCRQGAVAVEGDAGAVEELGERQLVGVGEALRI</sequence>
<gene>
    <name evidence="1" type="ORF">SSP24_81650</name>
</gene>
<comment type="caution">
    <text evidence="1">The sequence shown here is derived from an EMBL/GenBank/DDBJ whole genome shotgun (WGS) entry which is preliminary data.</text>
</comment>
<keyword evidence="2" id="KW-1185">Reference proteome</keyword>
<protein>
    <submittedName>
        <fullName evidence="1">Uncharacterized protein</fullName>
    </submittedName>
</protein>
<accession>A0A4Y3VXW4</accession>
<dbReference type="Proteomes" id="UP000317881">
    <property type="component" value="Unassembled WGS sequence"/>
</dbReference>
<dbReference type="EMBL" id="BJND01000116">
    <property type="protein sequence ID" value="GEC10510.1"/>
    <property type="molecule type" value="Genomic_DNA"/>
</dbReference>